<comment type="caution">
    <text evidence="1">The sequence shown here is derived from an EMBL/GenBank/DDBJ whole genome shotgun (WGS) entry which is preliminary data.</text>
</comment>
<organism evidence="1">
    <name type="scientific">bioreactor metagenome</name>
    <dbReference type="NCBI Taxonomy" id="1076179"/>
    <lineage>
        <taxon>unclassified sequences</taxon>
        <taxon>metagenomes</taxon>
        <taxon>ecological metagenomes</taxon>
    </lineage>
</organism>
<accession>A0A645GAV7</accession>
<reference evidence="1" key="1">
    <citation type="submission" date="2019-08" db="EMBL/GenBank/DDBJ databases">
        <authorList>
            <person name="Kucharzyk K."/>
            <person name="Murdoch R.W."/>
            <person name="Higgins S."/>
            <person name="Loffler F."/>
        </authorList>
    </citation>
    <scope>NUCLEOTIDE SEQUENCE</scope>
</reference>
<evidence type="ECO:0000313" key="1">
    <source>
        <dbReference type="EMBL" id="MPN21204.1"/>
    </source>
</evidence>
<proteinExistence type="predicted"/>
<dbReference type="EMBL" id="VSSQ01069128">
    <property type="protein sequence ID" value="MPN21204.1"/>
    <property type="molecule type" value="Genomic_DNA"/>
</dbReference>
<protein>
    <submittedName>
        <fullName evidence="1">Uncharacterized protein</fullName>
    </submittedName>
</protein>
<dbReference type="AlphaFoldDB" id="A0A645GAV7"/>
<sequence length="73" mass="8292">MLVRIKIAVDFRYQMTAAVREKLPVNLLPADDENILHIVIFQHLEKFSHGDAFDTAGRLKVRVSGEDDIDSVL</sequence>
<name>A0A645GAV7_9ZZZZ</name>
<gene>
    <name evidence="1" type="ORF">SDC9_168583</name>
</gene>